<dbReference type="EMBL" id="CP068393">
    <property type="protein sequence ID" value="QUC67907.1"/>
    <property type="molecule type" value="Genomic_DNA"/>
</dbReference>
<sequence>MITLAFKLKDFDGPLDLLLTLIGKAQIDIRDIFVSEITDQYLEIVRNAPDLDMDEASDFLLMAATLLEIKSRAMLPRPPKTEDETDPETELIRRLEEYKRFRETAESMKSFEDAAKRVFTKLPEEYPLPPQEVELTGLTLQGLQEAFLRIWQRRPQLDDDPESNHYAPRNIHRDSHTVQECMLNLIYRIRKKKRMRFEDAFSEAPTREEVVTYFLAVLELLKLGQMHVKQDAVYGGIELIAGKARQKKTPKDLTDMTGEVTTTLEQ</sequence>
<protein>
    <submittedName>
        <fullName evidence="1">Segregation/condensation protein A</fullName>
    </submittedName>
</protein>
<organism evidence="1 2">
    <name type="scientific">Aristaeella hokkaidonensis</name>
    <dbReference type="NCBI Taxonomy" id="3046382"/>
    <lineage>
        <taxon>Bacteria</taxon>
        <taxon>Bacillati</taxon>
        <taxon>Bacillota</taxon>
        <taxon>Clostridia</taxon>
        <taxon>Eubacteriales</taxon>
        <taxon>Aristaeellaceae</taxon>
        <taxon>Aristaeella</taxon>
    </lineage>
</organism>
<gene>
    <name evidence="1" type="ORF">JYE49_04195</name>
</gene>
<evidence type="ECO:0000313" key="2">
    <source>
        <dbReference type="Proteomes" id="UP000682782"/>
    </source>
</evidence>
<name>A0AC61MY73_9FIRM</name>
<keyword evidence="2" id="KW-1185">Reference proteome</keyword>
<evidence type="ECO:0000313" key="1">
    <source>
        <dbReference type="EMBL" id="QUC67907.1"/>
    </source>
</evidence>
<dbReference type="Proteomes" id="UP000682782">
    <property type="component" value="Chromosome"/>
</dbReference>
<reference evidence="1" key="1">
    <citation type="submission" date="2021-01" db="EMBL/GenBank/DDBJ databases">
        <title>Complete genome sequence of Clostridiales bacterium R-7.</title>
        <authorList>
            <person name="Mahoney-Kurpe S.C."/>
            <person name="Palevich N."/>
            <person name="Koike S."/>
            <person name="Moon C.D."/>
            <person name="Attwood G.T."/>
        </authorList>
    </citation>
    <scope>NUCLEOTIDE SEQUENCE</scope>
    <source>
        <strain evidence="1">R-7</strain>
    </source>
</reference>
<proteinExistence type="predicted"/>
<accession>A0AC61MY73</accession>